<proteinExistence type="predicted"/>
<dbReference type="EnsemblProtists" id="PYU1_T005890">
    <property type="protein sequence ID" value="PYU1_T005890"/>
    <property type="gene ID" value="PYU1_G005878"/>
</dbReference>
<evidence type="ECO:0000313" key="2">
    <source>
        <dbReference type="Proteomes" id="UP000019132"/>
    </source>
</evidence>
<name>K3WLP8_GLOUD</name>
<dbReference type="EMBL" id="GL376573">
    <property type="status" value="NOT_ANNOTATED_CDS"/>
    <property type="molecule type" value="Genomic_DNA"/>
</dbReference>
<dbReference type="InParanoid" id="K3WLP8"/>
<accession>K3WLP8</accession>
<reference evidence="2" key="1">
    <citation type="journal article" date="2010" name="Genome Biol.">
        <title>Genome sequence of the necrotrophic plant pathogen Pythium ultimum reveals original pathogenicity mechanisms and effector repertoire.</title>
        <authorList>
            <person name="Levesque C.A."/>
            <person name="Brouwer H."/>
            <person name="Cano L."/>
            <person name="Hamilton J.P."/>
            <person name="Holt C."/>
            <person name="Huitema E."/>
            <person name="Raffaele S."/>
            <person name="Robideau G.P."/>
            <person name="Thines M."/>
            <person name="Win J."/>
            <person name="Zerillo M.M."/>
            <person name="Beakes G.W."/>
            <person name="Boore J.L."/>
            <person name="Busam D."/>
            <person name="Dumas B."/>
            <person name="Ferriera S."/>
            <person name="Fuerstenberg S.I."/>
            <person name="Gachon C.M."/>
            <person name="Gaulin E."/>
            <person name="Govers F."/>
            <person name="Grenville-Briggs L."/>
            <person name="Horner N."/>
            <person name="Hostetler J."/>
            <person name="Jiang R.H."/>
            <person name="Johnson J."/>
            <person name="Krajaejun T."/>
            <person name="Lin H."/>
            <person name="Meijer H.J."/>
            <person name="Moore B."/>
            <person name="Morris P."/>
            <person name="Phuntmart V."/>
            <person name="Puiu D."/>
            <person name="Shetty J."/>
            <person name="Stajich J.E."/>
            <person name="Tripathy S."/>
            <person name="Wawra S."/>
            <person name="van West P."/>
            <person name="Whitty B.R."/>
            <person name="Coutinho P.M."/>
            <person name="Henrissat B."/>
            <person name="Martin F."/>
            <person name="Thomas P.D."/>
            <person name="Tyler B.M."/>
            <person name="De Vries R.P."/>
            <person name="Kamoun S."/>
            <person name="Yandell M."/>
            <person name="Tisserat N."/>
            <person name="Buell C.R."/>
        </authorList>
    </citation>
    <scope>NUCLEOTIDE SEQUENCE</scope>
    <source>
        <strain evidence="2">DAOM:BR144</strain>
    </source>
</reference>
<reference evidence="1" key="3">
    <citation type="submission" date="2015-02" db="UniProtKB">
        <authorList>
            <consortium name="EnsemblProtists"/>
        </authorList>
    </citation>
    <scope>IDENTIFICATION</scope>
    <source>
        <strain evidence="1">DAOM BR144</strain>
    </source>
</reference>
<dbReference type="VEuPathDB" id="FungiDB:PYU1_G005878"/>
<dbReference type="Proteomes" id="UP000019132">
    <property type="component" value="Unassembled WGS sequence"/>
</dbReference>
<organism evidence="1 2">
    <name type="scientific">Globisporangium ultimum (strain ATCC 200006 / CBS 805.95 / DAOM BR144)</name>
    <name type="common">Pythium ultimum</name>
    <dbReference type="NCBI Taxonomy" id="431595"/>
    <lineage>
        <taxon>Eukaryota</taxon>
        <taxon>Sar</taxon>
        <taxon>Stramenopiles</taxon>
        <taxon>Oomycota</taxon>
        <taxon>Peronosporomycetes</taxon>
        <taxon>Pythiales</taxon>
        <taxon>Pythiaceae</taxon>
        <taxon>Globisporangium</taxon>
    </lineage>
</organism>
<reference evidence="2" key="2">
    <citation type="submission" date="2010-04" db="EMBL/GenBank/DDBJ databases">
        <authorList>
            <person name="Buell R."/>
            <person name="Hamilton J."/>
            <person name="Hostetler J."/>
        </authorList>
    </citation>
    <scope>NUCLEOTIDE SEQUENCE [LARGE SCALE GENOMIC DNA]</scope>
    <source>
        <strain evidence="2">DAOM:BR144</strain>
    </source>
</reference>
<protein>
    <submittedName>
        <fullName evidence="1">Uncharacterized protein</fullName>
    </submittedName>
</protein>
<keyword evidence="2" id="KW-1185">Reference proteome</keyword>
<sequence>AFEWQTQSTDITPLTQGPCEVWIDNTLRFQREDCSKVFPGAIKMDYSSCQGDCVLRFYWLFVSESSSHGDAL</sequence>
<dbReference type="AlphaFoldDB" id="K3WLP8"/>
<evidence type="ECO:0000313" key="1">
    <source>
        <dbReference type="EnsemblProtists" id="PYU1_T005890"/>
    </source>
</evidence>
<dbReference type="HOGENOM" id="CLU_2730091_0_0_1"/>